<evidence type="ECO:0000256" key="5">
    <source>
        <dbReference type="ARBA" id="ARBA00023315"/>
    </source>
</evidence>
<dbReference type="SUPFAM" id="SSF52777">
    <property type="entry name" value="CoA-dependent acyltransferases"/>
    <property type="match status" value="1"/>
</dbReference>
<feature type="compositionally biased region" description="Low complexity" evidence="7">
    <location>
        <begin position="198"/>
        <end position="218"/>
    </location>
</feature>
<dbReference type="CDD" id="cd06849">
    <property type="entry name" value="lipoyl_domain"/>
    <property type="match status" value="1"/>
</dbReference>
<dbReference type="InterPro" id="IPR050743">
    <property type="entry name" value="2-oxoacid_DH_E2_comp"/>
</dbReference>
<evidence type="ECO:0000313" key="11">
    <source>
        <dbReference type="Proteomes" id="UP001589862"/>
    </source>
</evidence>
<feature type="region of interest" description="Disordered" evidence="7">
    <location>
        <begin position="198"/>
        <end position="222"/>
    </location>
</feature>
<comment type="similarity">
    <text evidence="2 6">Belongs to the 2-oxoacid dehydrogenase family.</text>
</comment>
<evidence type="ECO:0000259" key="8">
    <source>
        <dbReference type="PROSITE" id="PS50968"/>
    </source>
</evidence>
<sequence>MSQKVFKLPDLGEGLTGADLMQWLVAVGDEVQLDQPIAEVETAKSLVQVPSPYAGKVHQLHGEVGEEILVGAPLITIEVEQALDYREEERAGASAPEEPVPDPEEEGSGAVLIGYGTSGGSGRRRRRRKPEAPAAAKSTAENAAADAPSQSEEQAPRVVSPLVRKLAHERGVKLSEVTGSGPGGLILRADILAATDTAAETSEETAATTAPAAAATHAGETDGRTGLRIAKVDEVKGVRKRVVEAMTTSRREIPEATVWLDIDVTDLVELRAQQKAATGQAPTLLAFVGRYVLAGLQRYPELNTRFDGDTISYFDGVNLGFAMQTDRGLMVPALTDTAGKNIMDLDQEIRDLTEKARTGQATPQELTRGTFTINNYGVFGVDGSAAVINHPEVAILGLGRILERPWVKDGELCVRKIMEITLSFDHRVCDGGTASGFLSFVADCLQNPTNAAMML</sequence>
<dbReference type="GO" id="GO:0016746">
    <property type="term" value="F:acyltransferase activity"/>
    <property type="evidence" value="ECO:0007669"/>
    <property type="project" value="UniProtKB-KW"/>
</dbReference>
<dbReference type="PANTHER" id="PTHR43178">
    <property type="entry name" value="DIHYDROLIPOAMIDE ACETYLTRANSFERASE COMPONENT OF PYRUVATE DEHYDROGENASE COMPLEX"/>
    <property type="match status" value="1"/>
</dbReference>
<evidence type="ECO:0000259" key="9">
    <source>
        <dbReference type="PROSITE" id="PS51826"/>
    </source>
</evidence>
<evidence type="ECO:0000256" key="3">
    <source>
        <dbReference type="ARBA" id="ARBA00022679"/>
    </source>
</evidence>
<reference evidence="10 11" key="1">
    <citation type="submission" date="2024-09" db="EMBL/GenBank/DDBJ databases">
        <authorList>
            <person name="Sun Q."/>
            <person name="Mori K."/>
        </authorList>
    </citation>
    <scope>NUCLEOTIDE SEQUENCE [LARGE SCALE GENOMIC DNA]</scope>
    <source>
        <strain evidence="10 11">NCAIM B.02604</strain>
    </source>
</reference>
<keyword evidence="5 6" id="KW-0012">Acyltransferase</keyword>
<dbReference type="EMBL" id="JBHLUB010000023">
    <property type="protein sequence ID" value="MFC0581710.1"/>
    <property type="molecule type" value="Genomic_DNA"/>
</dbReference>
<dbReference type="Pfam" id="PF00198">
    <property type="entry name" value="2-oxoacid_dh"/>
    <property type="match status" value="1"/>
</dbReference>
<dbReference type="SUPFAM" id="SSF47005">
    <property type="entry name" value="Peripheral subunit-binding domain of 2-oxo acid dehydrogenase complex"/>
    <property type="match status" value="1"/>
</dbReference>
<proteinExistence type="inferred from homology"/>
<evidence type="ECO:0000256" key="1">
    <source>
        <dbReference type="ARBA" id="ARBA00001938"/>
    </source>
</evidence>
<dbReference type="Pfam" id="PF02817">
    <property type="entry name" value="E3_binding"/>
    <property type="match status" value="1"/>
</dbReference>
<comment type="caution">
    <text evidence="10">The sequence shown here is derived from an EMBL/GenBank/DDBJ whole genome shotgun (WGS) entry which is preliminary data.</text>
</comment>
<evidence type="ECO:0000313" key="10">
    <source>
        <dbReference type="EMBL" id="MFC0581710.1"/>
    </source>
</evidence>
<dbReference type="PROSITE" id="PS51826">
    <property type="entry name" value="PSBD"/>
    <property type="match status" value="1"/>
</dbReference>
<accession>A0ABV6P9B3</accession>
<dbReference type="InterPro" id="IPR000089">
    <property type="entry name" value="Biotin_lipoyl"/>
</dbReference>
<dbReference type="PROSITE" id="PS50968">
    <property type="entry name" value="BIOTINYL_LIPOYL"/>
    <property type="match status" value="1"/>
</dbReference>
<dbReference type="Proteomes" id="UP001589862">
    <property type="component" value="Unassembled WGS sequence"/>
</dbReference>
<dbReference type="Gene3D" id="2.40.50.100">
    <property type="match status" value="1"/>
</dbReference>
<dbReference type="Gene3D" id="3.30.559.10">
    <property type="entry name" value="Chloramphenicol acetyltransferase-like domain"/>
    <property type="match status" value="1"/>
</dbReference>
<feature type="domain" description="Peripheral subunit-binding (PSBD)" evidence="9">
    <location>
        <begin position="158"/>
        <end position="195"/>
    </location>
</feature>
<evidence type="ECO:0000256" key="2">
    <source>
        <dbReference type="ARBA" id="ARBA00007317"/>
    </source>
</evidence>
<dbReference type="InterPro" id="IPR023213">
    <property type="entry name" value="CAT-like_dom_sf"/>
</dbReference>
<name>A0ABV6P9B3_9MICC</name>
<dbReference type="InterPro" id="IPR036625">
    <property type="entry name" value="E3-bd_dom_sf"/>
</dbReference>
<dbReference type="Gene3D" id="4.10.320.10">
    <property type="entry name" value="E3-binding domain"/>
    <property type="match status" value="1"/>
</dbReference>
<evidence type="ECO:0000256" key="4">
    <source>
        <dbReference type="ARBA" id="ARBA00022823"/>
    </source>
</evidence>
<dbReference type="InterPro" id="IPR004167">
    <property type="entry name" value="PSBD"/>
</dbReference>
<keyword evidence="4 6" id="KW-0450">Lipoyl</keyword>
<dbReference type="RefSeq" id="WP_377458394.1">
    <property type="nucleotide sequence ID" value="NZ_JBHLUB010000023.1"/>
</dbReference>
<evidence type="ECO:0000256" key="7">
    <source>
        <dbReference type="SAM" id="MobiDB-lite"/>
    </source>
</evidence>
<gene>
    <name evidence="10" type="ORF">ACFFFR_04835</name>
</gene>
<dbReference type="SUPFAM" id="SSF51230">
    <property type="entry name" value="Single hybrid motif"/>
    <property type="match status" value="1"/>
</dbReference>
<protein>
    <recommendedName>
        <fullName evidence="6">Dihydrolipoamide acetyltransferase component of pyruvate dehydrogenase complex</fullName>
        <ecNumber evidence="6">2.3.1.-</ecNumber>
    </recommendedName>
</protein>
<evidence type="ECO:0000256" key="6">
    <source>
        <dbReference type="RuleBase" id="RU003423"/>
    </source>
</evidence>
<comment type="cofactor">
    <cofactor evidence="1 6">
        <name>(R)-lipoate</name>
        <dbReference type="ChEBI" id="CHEBI:83088"/>
    </cofactor>
</comment>
<keyword evidence="3 6" id="KW-0808">Transferase</keyword>
<dbReference type="Pfam" id="PF00364">
    <property type="entry name" value="Biotin_lipoyl"/>
    <property type="match status" value="1"/>
</dbReference>
<dbReference type="EC" id="2.3.1.-" evidence="6"/>
<feature type="compositionally biased region" description="Low complexity" evidence="7">
    <location>
        <begin position="132"/>
        <end position="147"/>
    </location>
</feature>
<organism evidence="10 11">
    <name type="scientific">Micrococcoides hystricis</name>
    <dbReference type="NCBI Taxonomy" id="1572761"/>
    <lineage>
        <taxon>Bacteria</taxon>
        <taxon>Bacillati</taxon>
        <taxon>Actinomycetota</taxon>
        <taxon>Actinomycetes</taxon>
        <taxon>Micrococcales</taxon>
        <taxon>Micrococcaceae</taxon>
        <taxon>Micrococcoides</taxon>
    </lineage>
</organism>
<feature type="domain" description="Lipoyl-binding" evidence="8">
    <location>
        <begin position="3"/>
        <end position="78"/>
    </location>
</feature>
<dbReference type="InterPro" id="IPR001078">
    <property type="entry name" value="2-oxoacid_DH_actylTfrase"/>
</dbReference>
<dbReference type="PANTHER" id="PTHR43178:SF5">
    <property type="entry name" value="LIPOAMIDE ACYLTRANSFERASE COMPONENT OF BRANCHED-CHAIN ALPHA-KETO ACID DEHYDROGENASE COMPLEX, MITOCHONDRIAL"/>
    <property type="match status" value="1"/>
</dbReference>
<feature type="region of interest" description="Disordered" evidence="7">
    <location>
        <begin position="88"/>
        <end position="159"/>
    </location>
</feature>
<keyword evidence="11" id="KW-1185">Reference proteome</keyword>
<dbReference type="InterPro" id="IPR011053">
    <property type="entry name" value="Single_hybrid_motif"/>
</dbReference>